<feature type="domain" description="Integrase catalytic" evidence="12">
    <location>
        <begin position="1008"/>
        <end position="1168"/>
    </location>
</feature>
<dbReference type="InterPro" id="IPR041373">
    <property type="entry name" value="RT_RNaseH"/>
</dbReference>
<dbReference type="Gene3D" id="1.10.340.70">
    <property type="match status" value="1"/>
</dbReference>
<feature type="region of interest" description="Disordered" evidence="9">
    <location>
        <begin position="1361"/>
        <end position="1395"/>
    </location>
</feature>
<evidence type="ECO:0000256" key="7">
    <source>
        <dbReference type="ARBA" id="ARBA00022918"/>
    </source>
</evidence>
<dbReference type="InterPro" id="IPR043128">
    <property type="entry name" value="Rev_trsase/Diguanyl_cyclase"/>
</dbReference>
<evidence type="ECO:0000256" key="6">
    <source>
        <dbReference type="ARBA" id="ARBA00022801"/>
    </source>
</evidence>
<dbReference type="InterPro" id="IPR043502">
    <property type="entry name" value="DNA/RNA_pol_sf"/>
</dbReference>
<evidence type="ECO:0000256" key="5">
    <source>
        <dbReference type="ARBA" id="ARBA00022759"/>
    </source>
</evidence>
<dbReference type="GO" id="GO:0016787">
    <property type="term" value="F:hydrolase activity"/>
    <property type="evidence" value="ECO:0007669"/>
    <property type="project" value="UniProtKB-KW"/>
</dbReference>
<dbReference type="InterPro" id="IPR000477">
    <property type="entry name" value="RT_dom"/>
</dbReference>
<evidence type="ECO:0000259" key="12">
    <source>
        <dbReference type="PROSITE" id="PS50994"/>
    </source>
</evidence>
<evidence type="ECO:0000259" key="10">
    <source>
        <dbReference type="PROSITE" id="PS50013"/>
    </source>
</evidence>
<dbReference type="InterPro" id="IPR001584">
    <property type="entry name" value="Integrase_cat-core"/>
</dbReference>
<dbReference type="Gene3D" id="2.40.70.10">
    <property type="entry name" value="Acid Proteases"/>
    <property type="match status" value="1"/>
</dbReference>
<dbReference type="Gene3D" id="4.10.60.10">
    <property type="entry name" value="Zinc finger, CCHC-type"/>
    <property type="match status" value="1"/>
</dbReference>
<proteinExistence type="predicted"/>
<dbReference type="SUPFAM" id="SSF50630">
    <property type="entry name" value="Acid proteases"/>
    <property type="match status" value="1"/>
</dbReference>
<dbReference type="PROSITE" id="PS50994">
    <property type="entry name" value="INTEGRASE"/>
    <property type="match status" value="1"/>
</dbReference>
<dbReference type="InterPro" id="IPR001878">
    <property type="entry name" value="Znf_CCHC"/>
</dbReference>
<dbReference type="Pfam" id="PF00078">
    <property type="entry name" value="RVT_1"/>
    <property type="match status" value="1"/>
</dbReference>
<dbReference type="InterPro" id="IPR005162">
    <property type="entry name" value="Retrotrans_gag_dom"/>
</dbReference>
<evidence type="ECO:0000259" key="11">
    <source>
        <dbReference type="PROSITE" id="PS50158"/>
    </source>
</evidence>
<dbReference type="GO" id="GO:0003676">
    <property type="term" value="F:nucleic acid binding"/>
    <property type="evidence" value="ECO:0007669"/>
    <property type="project" value="InterPro"/>
</dbReference>
<dbReference type="SUPFAM" id="SSF54160">
    <property type="entry name" value="Chromo domain-like"/>
    <property type="match status" value="1"/>
</dbReference>
<feature type="region of interest" description="Disordered" evidence="9">
    <location>
        <begin position="37"/>
        <end position="65"/>
    </location>
</feature>
<keyword evidence="14" id="KW-1185">Reference proteome</keyword>
<keyword evidence="2" id="KW-0808">Transferase</keyword>
<dbReference type="FunFam" id="3.30.420.10:FF:000032">
    <property type="entry name" value="Retrovirus-related Pol polyprotein from transposon 297-like Protein"/>
    <property type="match status" value="1"/>
</dbReference>
<dbReference type="PROSITE" id="PS50158">
    <property type="entry name" value="ZF_CCHC"/>
    <property type="match status" value="1"/>
</dbReference>
<keyword evidence="8" id="KW-0862">Zinc</keyword>
<keyword evidence="5" id="KW-0255">Endonuclease</keyword>
<dbReference type="InterPro" id="IPR012337">
    <property type="entry name" value="RNaseH-like_sf"/>
</dbReference>
<feature type="compositionally biased region" description="Acidic residues" evidence="9">
    <location>
        <begin position="342"/>
        <end position="352"/>
    </location>
</feature>
<keyword evidence="8" id="KW-0863">Zinc-finger</keyword>
<dbReference type="InterPro" id="IPR036875">
    <property type="entry name" value="Znf_CCHC_sf"/>
</dbReference>
<dbReference type="SUPFAM" id="SSF56672">
    <property type="entry name" value="DNA/RNA polymerases"/>
    <property type="match status" value="1"/>
</dbReference>
<dbReference type="SUPFAM" id="SSF57756">
    <property type="entry name" value="Retrovirus zinc finger-like domains"/>
    <property type="match status" value="1"/>
</dbReference>
<dbReference type="EMBL" id="JBBWWQ010000011">
    <property type="protein sequence ID" value="KAK8935145.1"/>
    <property type="molecule type" value="Genomic_DNA"/>
</dbReference>
<feature type="domain" description="Chromo" evidence="10">
    <location>
        <begin position="1298"/>
        <end position="1362"/>
    </location>
</feature>
<dbReference type="Pfam" id="PF17917">
    <property type="entry name" value="RT_RNaseH"/>
    <property type="match status" value="1"/>
</dbReference>
<dbReference type="InterPro" id="IPR021109">
    <property type="entry name" value="Peptidase_aspartic_dom_sf"/>
</dbReference>
<dbReference type="InterPro" id="IPR041588">
    <property type="entry name" value="Integrase_H2C2"/>
</dbReference>
<evidence type="ECO:0000256" key="1">
    <source>
        <dbReference type="ARBA" id="ARBA00012493"/>
    </source>
</evidence>
<reference evidence="13 14" key="1">
    <citation type="journal article" date="2022" name="Nat. Plants">
        <title>Genomes of leafy and leafless Platanthera orchids illuminate the evolution of mycoheterotrophy.</title>
        <authorList>
            <person name="Li M.H."/>
            <person name="Liu K.W."/>
            <person name="Li Z."/>
            <person name="Lu H.C."/>
            <person name="Ye Q.L."/>
            <person name="Zhang D."/>
            <person name="Wang J.Y."/>
            <person name="Li Y.F."/>
            <person name="Zhong Z.M."/>
            <person name="Liu X."/>
            <person name="Yu X."/>
            <person name="Liu D.K."/>
            <person name="Tu X.D."/>
            <person name="Liu B."/>
            <person name="Hao Y."/>
            <person name="Liao X.Y."/>
            <person name="Jiang Y.T."/>
            <person name="Sun W.H."/>
            <person name="Chen J."/>
            <person name="Chen Y.Q."/>
            <person name="Ai Y."/>
            <person name="Zhai J.W."/>
            <person name="Wu S.S."/>
            <person name="Zhou Z."/>
            <person name="Hsiao Y.Y."/>
            <person name="Wu W.L."/>
            <person name="Chen Y.Y."/>
            <person name="Lin Y.F."/>
            <person name="Hsu J.L."/>
            <person name="Li C.Y."/>
            <person name="Wang Z.W."/>
            <person name="Zhao X."/>
            <person name="Zhong W.Y."/>
            <person name="Ma X.K."/>
            <person name="Ma L."/>
            <person name="Huang J."/>
            <person name="Chen G.Z."/>
            <person name="Huang M.Z."/>
            <person name="Huang L."/>
            <person name="Peng D.H."/>
            <person name="Luo Y.B."/>
            <person name="Zou S.Q."/>
            <person name="Chen S.P."/>
            <person name="Lan S."/>
            <person name="Tsai W.C."/>
            <person name="Van de Peer Y."/>
            <person name="Liu Z.J."/>
        </authorList>
    </citation>
    <scope>NUCLEOTIDE SEQUENCE [LARGE SCALE GENOMIC DNA]</scope>
    <source>
        <strain evidence="13">Lor287</strain>
    </source>
</reference>
<dbReference type="GO" id="GO:0015074">
    <property type="term" value="P:DNA integration"/>
    <property type="evidence" value="ECO:0007669"/>
    <property type="project" value="InterPro"/>
</dbReference>
<evidence type="ECO:0000256" key="2">
    <source>
        <dbReference type="ARBA" id="ARBA00022679"/>
    </source>
</evidence>
<sequence>MDDERAEGRALTEIEELRQDFTEQMTAIREALHVMGLQQGGPRNQPPHPRVGENHNPYPHPPNEHAPRAPYEFDLTRAVRVKPPSYDGLGDPQVFQDWVMEIECYFEWYALNDADKVRVARMKLLGRAKIFWLNEERRLRVENGALPIGWDDMKARLTEQYVPTYHRTQMFDDLATLKQGTRSVSEYMSLLKDMMVRCDVKEMPEITLSRFRKGLNPDIQGKLLRYGHTDLHITFNAALDIEKHNVLKGKTRSFQKGKSILGPPPTSTSKDKGKYQSPDSTSIVVMARNNRNPSGERVPVGRVNRTNVTCFACGIQGHYASDCPTKPKPLALLDSTGGSDDLTYEAGEESESDGVPSDMEDDSHMMVMRCILATPRALDDWNRTNIFTLNFKSGEKWCRLIIDSGSCMNVISEAAVKRMSLVAEPHPHPYKVAWVNKSSLPVSKRCLVPLTIKAYSEQIWCDVIPMDACHVLLGRPWLFDHDVTHFGRANTYEFKFNGRTIIFKPAPPKDPSVPSKDTVVPVKKKTLSLIGKKELRRTTFVDGVLYALVCLQVKEDAATFENLPPALRKLLDEFVDVYPDELQSELPPMRDIQHAIDFIPGSSLPNLPHYRLNPSAHLELQTQISDLLNKGFIRHSMSPCAVPALLAPKKDGSWRKCVDSRAINKISIKYRFPIPRLDDLLDMLAGATIFSKLDLRSGYHQIRIREGDEWKTAFKSKVGLYEWLVMPLGLSNAPSTFSRMMTHRACRKPPLLRLPDFSKVFELSCDASGVGIGGVLIQEGHPVGYFSEKLAGPKLNYSNYDREFYAVIRCLQHWRHYLLPKEFVIQSDHEALRFINSQTKVSPRHAKWVSYLQEYTFIIKHLKGTLNRVADALSRVSLLLSTLEVKVIGFDRIKDEYVNCPDFKDIYLNTQDDLPTTITSFYIRDGYLFNHAKLYIPRSSLRHFIVWELHSGGLGGHFGRDKTITLVEDKFYWPGLKAMVSKIVGSCHACQLAKGNKTNAGLYTPLPIPSIPWEDVSMDFILGLPITFRRHDSILVVVDRFSKMAYFIACNKTNDASHVAQLYFKEVVGHRGVPKSIVTDRDVKFTSYFWKTLWRIMGTKLLFSSAYHPQTDGQTEVVNRSLGSLLRCLVGDHKGTWDLILHHAQLAYNNSKNRSTGLSPNEIVHGYKAPVPLDLIPLPPSFKSSQFAQDFASHIHDLHKHINETLTTQYASYQVNANAHKQVSHLKVGDLVMVRLIPERLPTGTLKNSTTDSHGYGVEWGKGSLSPPVSNGGTLNVDDIDFPPLLPNAFPRFARTAFLPDRILQDDVFPTADGDVRRYLIRWRDCPAFDDSWLPEAEIALLDGVLLRRYLQANSSVMSPFKRGRIDGDDGPQVVDDGTLTDDPPSSPTKDLRRHGVHMEQRYNLRTRRKTHS</sequence>
<evidence type="ECO:0000256" key="4">
    <source>
        <dbReference type="ARBA" id="ARBA00022722"/>
    </source>
</evidence>
<gene>
    <name evidence="13" type="ORF">KSP39_PZI014108</name>
</gene>
<dbReference type="InterPro" id="IPR000953">
    <property type="entry name" value="Chromo/chromo_shadow_dom"/>
</dbReference>
<dbReference type="InterPro" id="IPR036397">
    <property type="entry name" value="RNaseH_sf"/>
</dbReference>
<dbReference type="PANTHER" id="PTHR35046">
    <property type="entry name" value="ZINC KNUCKLE (CCHC-TYPE) FAMILY PROTEIN"/>
    <property type="match status" value="1"/>
</dbReference>
<dbReference type="CDD" id="cd01647">
    <property type="entry name" value="RT_LTR"/>
    <property type="match status" value="1"/>
</dbReference>
<dbReference type="Proteomes" id="UP001418222">
    <property type="component" value="Unassembled WGS sequence"/>
</dbReference>
<evidence type="ECO:0000313" key="14">
    <source>
        <dbReference type="Proteomes" id="UP001418222"/>
    </source>
</evidence>
<dbReference type="Pfam" id="PF17921">
    <property type="entry name" value="Integrase_H2C2"/>
    <property type="match status" value="1"/>
</dbReference>
<protein>
    <recommendedName>
        <fullName evidence="1">RNA-directed DNA polymerase</fullName>
        <ecNumber evidence="1">2.7.7.49</ecNumber>
    </recommendedName>
</protein>
<dbReference type="CDD" id="cd00303">
    <property type="entry name" value="retropepsin_like"/>
    <property type="match status" value="1"/>
</dbReference>
<feature type="region of interest" description="Disordered" evidence="9">
    <location>
        <begin position="254"/>
        <end position="278"/>
    </location>
</feature>
<dbReference type="GO" id="GO:0003964">
    <property type="term" value="F:RNA-directed DNA polymerase activity"/>
    <property type="evidence" value="ECO:0007669"/>
    <property type="project" value="UniProtKB-KW"/>
</dbReference>
<evidence type="ECO:0000256" key="9">
    <source>
        <dbReference type="SAM" id="MobiDB-lite"/>
    </source>
</evidence>
<feature type="region of interest" description="Disordered" evidence="9">
    <location>
        <begin position="334"/>
        <end position="359"/>
    </location>
</feature>
<dbReference type="CDD" id="cd09274">
    <property type="entry name" value="RNase_HI_RT_Ty3"/>
    <property type="match status" value="1"/>
</dbReference>
<keyword evidence="6" id="KW-0378">Hydrolase</keyword>
<dbReference type="PROSITE" id="PS50013">
    <property type="entry name" value="CHROMO_2"/>
    <property type="match status" value="1"/>
</dbReference>
<dbReference type="Gene3D" id="3.10.10.10">
    <property type="entry name" value="HIV Type 1 Reverse Transcriptase, subunit A, domain 1"/>
    <property type="match status" value="1"/>
</dbReference>
<dbReference type="Gene3D" id="3.30.70.270">
    <property type="match status" value="1"/>
</dbReference>
<dbReference type="GO" id="GO:0008270">
    <property type="term" value="F:zinc ion binding"/>
    <property type="evidence" value="ECO:0007669"/>
    <property type="project" value="UniProtKB-KW"/>
</dbReference>
<dbReference type="Pfam" id="PF03732">
    <property type="entry name" value="Retrotrans_gag"/>
    <property type="match status" value="1"/>
</dbReference>
<keyword evidence="4" id="KW-0540">Nuclease</keyword>
<keyword evidence="8" id="KW-0479">Metal-binding</keyword>
<dbReference type="GO" id="GO:0004519">
    <property type="term" value="F:endonuclease activity"/>
    <property type="evidence" value="ECO:0007669"/>
    <property type="project" value="UniProtKB-KW"/>
</dbReference>
<evidence type="ECO:0000256" key="3">
    <source>
        <dbReference type="ARBA" id="ARBA00022695"/>
    </source>
</evidence>
<keyword evidence="7" id="KW-0695">RNA-directed DNA polymerase</keyword>
<dbReference type="EC" id="2.7.7.49" evidence="1"/>
<dbReference type="Gene3D" id="3.30.420.10">
    <property type="entry name" value="Ribonuclease H-like superfamily/Ribonuclease H"/>
    <property type="match status" value="1"/>
</dbReference>
<dbReference type="SUPFAM" id="SSF53098">
    <property type="entry name" value="Ribonuclease H-like"/>
    <property type="match status" value="1"/>
</dbReference>
<organism evidence="13 14">
    <name type="scientific">Platanthera zijinensis</name>
    <dbReference type="NCBI Taxonomy" id="2320716"/>
    <lineage>
        <taxon>Eukaryota</taxon>
        <taxon>Viridiplantae</taxon>
        <taxon>Streptophyta</taxon>
        <taxon>Embryophyta</taxon>
        <taxon>Tracheophyta</taxon>
        <taxon>Spermatophyta</taxon>
        <taxon>Magnoliopsida</taxon>
        <taxon>Liliopsida</taxon>
        <taxon>Asparagales</taxon>
        <taxon>Orchidaceae</taxon>
        <taxon>Orchidoideae</taxon>
        <taxon>Orchideae</taxon>
        <taxon>Orchidinae</taxon>
        <taxon>Platanthera</taxon>
    </lineage>
</organism>
<dbReference type="PANTHER" id="PTHR35046:SF26">
    <property type="entry name" value="RNA-DIRECTED DNA POLYMERASE"/>
    <property type="match status" value="1"/>
</dbReference>
<dbReference type="Pfam" id="PF00098">
    <property type="entry name" value="zf-CCHC"/>
    <property type="match status" value="1"/>
</dbReference>
<dbReference type="SMART" id="SM00343">
    <property type="entry name" value="ZnF_C2HC"/>
    <property type="match status" value="1"/>
</dbReference>
<evidence type="ECO:0000313" key="13">
    <source>
        <dbReference type="EMBL" id="KAK8935145.1"/>
    </source>
</evidence>
<evidence type="ECO:0000256" key="8">
    <source>
        <dbReference type="PROSITE-ProRule" id="PRU00047"/>
    </source>
</evidence>
<comment type="caution">
    <text evidence="13">The sequence shown here is derived from an EMBL/GenBank/DDBJ whole genome shotgun (WGS) entry which is preliminary data.</text>
</comment>
<keyword evidence="3" id="KW-0548">Nucleotidyltransferase</keyword>
<name>A0AAP0G2X3_9ASPA</name>
<dbReference type="InterPro" id="IPR016197">
    <property type="entry name" value="Chromo-like_dom_sf"/>
</dbReference>
<feature type="domain" description="CCHC-type" evidence="11">
    <location>
        <begin position="310"/>
        <end position="324"/>
    </location>
</feature>
<accession>A0AAP0G2X3</accession>